<keyword evidence="1" id="KW-1133">Transmembrane helix</keyword>
<name>A0A8H7U9K8_9FUNG</name>
<dbReference type="EMBL" id="JAEPRA010000012">
    <property type="protein sequence ID" value="KAG2177411.1"/>
    <property type="molecule type" value="Genomic_DNA"/>
</dbReference>
<accession>A0A8H7U9K8</accession>
<feature type="transmembrane region" description="Helical" evidence="1">
    <location>
        <begin position="218"/>
        <end position="239"/>
    </location>
</feature>
<keyword evidence="1" id="KW-0472">Membrane</keyword>
<evidence type="ECO:0000313" key="2">
    <source>
        <dbReference type="EMBL" id="KAG2177411.1"/>
    </source>
</evidence>
<keyword evidence="3" id="KW-1185">Reference proteome</keyword>
<feature type="transmembrane region" description="Helical" evidence="1">
    <location>
        <begin position="251"/>
        <end position="276"/>
    </location>
</feature>
<reference evidence="2" key="1">
    <citation type="submission" date="2020-12" db="EMBL/GenBank/DDBJ databases">
        <title>Metabolic potential, ecology and presence of endohyphal bacteria is reflected in genomic diversity of Mucoromycotina.</title>
        <authorList>
            <person name="Muszewska A."/>
            <person name="Okrasinska A."/>
            <person name="Steczkiewicz K."/>
            <person name="Drgas O."/>
            <person name="Orlowska M."/>
            <person name="Perlinska-Lenart U."/>
            <person name="Aleksandrzak-Piekarczyk T."/>
            <person name="Szatraj K."/>
            <person name="Zielenkiewicz U."/>
            <person name="Pilsyk S."/>
            <person name="Malc E."/>
            <person name="Mieczkowski P."/>
            <person name="Kruszewska J.S."/>
            <person name="Biernat P."/>
            <person name="Pawlowska J."/>
        </authorList>
    </citation>
    <scope>NUCLEOTIDE SEQUENCE</scope>
    <source>
        <strain evidence="2">WA0000051536</strain>
    </source>
</reference>
<feature type="transmembrane region" description="Helical" evidence="1">
    <location>
        <begin position="48"/>
        <end position="69"/>
    </location>
</feature>
<feature type="transmembrane region" description="Helical" evidence="1">
    <location>
        <begin position="89"/>
        <end position="117"/>
    </location>
</feature>
<protein>
    <submittedName>
        <fullName evidence="2">Uncharacterized protein</fullName>
    </submittedName>
</protein>
<dbReference type="AlphaFoldDB" id="A0A8H7U9K8"/>
<feature type="transmembrane region" description="Helical" evidence="1">
    <location>
        <begin position="138"/>
        <end position="158"/>
    </location>
</feature>
<dbReference type="OrthoDB" id="2389260at2759"/>
<dbReference type="Proteomes" id="UP000612746">
    <property type="component" value="Unassembled WGS sequence"/>
</dbReference>
<organism evidence="2 3">
    <name type="scientific">Umbelopsis vinacea</name>
    <dbReference type="NCBI Taxonomy" id="44442"/>
    <lineage>
        <taxon>Eukaryota</taxon>
        <taxon>Fungi</taxon>
        <taxon>Fungi incertae sedis</taxon>
        <taxon>Mucoromycota</taxon>
        <taxon>Mucoromycotina</taxon>
        <taxon>Umbelopsidomycetes</taxon>
        <taxon>Umbelopsidales</taxon>
        <taxon>Umbelopsidaceae</taxon>
        <taxon>Umbelopsis</taxon>
    </lineage>
</organism>
<comment type="caution">
    <text evidence="2">The sequence shown here is derived from an EMBL/GenBank/DDBJ whole genome shotgun (WGS) entry which is preliminary data.</text>
</comment>
<sequence>MDIESTLENNPNYRFIPLGPNAAAGVIAAAFIILIFPWVYLLVRYRRFLIGAVVRLLIFTLVGATGYILRIVCNGMIPNASSSADQINLFINLYIASNTMTNIGNFFLFNALTAVANSWIESNRGVTESVRIAFERKIYRYFTLATLVALILNIVGASDNRNDLRIASNAIFVVLLVVLLFAIVYYNFTLEIPQHRRENNNLEKNSGFLSHPSTIPRVLFICTFLLLVSQTFKLAQSIVPVGTPALTSIPLIYILGPTLNLIVLIILTVTWVPVFYNTLWERKVAFERSLSEYLEPGQGGDYQMDRMNQRV</sequence>
<evidence type="ECO:0000256" key="1">
    <source>
        <dbReference type="SAM" id="Phobius"/>
    </source>
</evidence>
<keyword evidence="1" id="KW-0812">Transmembrane</keyword>
<proteinExistence type="predicted"/>
<feature type="transmembrane region" description="Helical" evidence="1">
    <location>
        <begin position="170"/>
        <end position="188"/>
    </location>
</feature>
<feature type="transmembrane region" description="Helical" evidence="1">
    <location>
        <begin position="22"/>
        <end position="41"/>
    </location>
</feature>
<evidence type="ECO:0000313" key="3">
    <source>
        <dbReference type="Proteomes" id="UP000612746"/>
    </source>
</evidence>
<gene>
    <name evidence="2" type="ORF">INT44_007922</name>
</gene>